<gene>
    <name evidence="1" type="ORF">ACCI49_19525</name>
</gene>
<comment type="caution">
    <text evidence="1">The sequence shown here is derived from an EMBL/GenBank/DDBJ whole genome shotgun (WGS) entry which is preliminary data.</text>
</comment>
<evidence type="ECO:0000313" key="1">
    <source>
        <dbReference type="EMBL" id="MFA0813096.1"/>
    </source>
</evidence>
<evidence type="ECO:0008006" key="3">
    <source>
        <dbReference type="Google" id="ProtNLM"/>
    </source>
</evidence>
<sequence>MPENKYFDNSECALATYATLLPGHDLKRELVSAEFTEAQAKEFLGKTKVLAQYGGDEDTGFDATLFERDGKLVLAVRGIVAGDEGDIIPTDISIGLDGAGYDQIIAMYNWW</sequence>
<keyword evidence="2" id="KW-1185">Reference proteome</keyword>
<dbReference type="EMBL" id="JBGMEK010000070">
    <property type="protein sequence ID" value="MFA0813096.1"/>
    <property type="molecule type" value="Genomic_DNA"/>
</dbReference>
<reference evidence="1 2" key="1">
    <citation type="submission" date="2024-08" db="EMBL/GenBank/DDBJ databases">
        <authorList>
            <person name="Ishaq N."/>
        </authorList>
    </citation>
    <scope>NUCLEOTIDE SEQUENCE [LARGE SCALE GENOMIC DNA]</scope>
    <source>
        <strain evidence="1 2">DSM 18651</strain>
    </source>
</reference>
<accession>A0ABV4P4Q5</accession>
<dbReference type="RefSeq" id="WP_371840850.1">
    <property type="nucleotide sequence ID" value="NZ_JBGMEK010000070.1"/>
</dbReference>
<proteinExistence type="predicted"/>
<evidence type="ECO:0000313" key="2">
    <source>
        <dbReference type="Proteomes" id="UP001569428"/>
    </source>
</evidence>
<organism evidence="1 2">
    <name type="scientific">Microbulbifer epialgicus</name>
    <dbReference type="NCBI Taxonomy" id="393907"/>
    <lineage>
        <taxon>Bacteria</taxon>
        <taxon>Pseudomonadati</taxon>
        <taxon>Pseudomonadota</taxon>
        <taxon>Gammaproteobacteria</taxon>
        <taxon>Cellvibrionales</taxon>
        <taxon>Microbulbiferaceae</taxon>
        <taxon>Microbulbifer</taxon>
    </lineage>
</organism>
<dbReference type="Proteomes" id="UP001569428">
    <property type="component" value="Unassembled WGS sequence"/>
</dbReference>
<name>A0ABV4P4Q5_9GAMM</name>
<protein>
    <recommendedName>
        <fullName evidence="3">Calcium binding</fullName>
    </recommendedName>
</protein>